<proteinExistence type="predicted"/>
<feature type="non-terminal residue" evidence="1">
    <location>
        <position position="1"/>
    </location>
</feature>
<protein>
    <submittedName>
        <fullName evidence="1">Uncharacterized protein</fullName>
    </submittedName>
</protein>
<accession>A0A820AAI3</accession>
<evidence type="ECO:0000313" key="1">
    <source>
        <dbReference type="EMBL" id="CAF4187437.1"/>
    </source>
</evidence>
<organism evidence="1 2">
    <name type="scientific">Rotaria sordida</name>
    <dbReference type="NCBI Taxonomy" id="392033"/>
    <lineage>
        <taxon>Eukaryota</taxon>
        <taxon>Metazoa</taxon>
        <taxon>Spiralia</taxon>
        <taxon>Gnathifera</taxon>
        <taxon>Rotifera</taxon>
        <taxon>Eurotatoria</taxon>
        <taxon>Bdelloidea</taxon>
        <taxon>Philodinida</taxon>
        <taxon>Philodinidae</taxon>
        <taxon>Rotaria</taxon>
    </lineage>
</organism>
<name>A0A820AAI3_9BILA</name>
<dbReference type="AlphaFoldDB" id="A0A820AAI3"/>
<sequence>VLPDSCAVVLRYVPTDLPREFVIQEILKSIKSAVQFSKINYHRPRSTDDFRFCIIDENEYEEVLSILPISK</sequence>
<reference evidence="1" key="1">
    <citation type="submission" date="2021-02" db="EMBL/GenBank/DDBJ databases">
        <authorList>
            <person name="Nowell W R."/>
        </authorList>
    </citation>
    <scope>NUCLEOTIDE SEQUENCE</scope>
</reference>
<gene>
    <name evidence="1" type="ORF">OTI717_LOCUS37984</name>
</gene>
<evidence type="ECO:0000313" key="2">
    <source>
        <dbReference type="Proteomes" id="UP000663823"/>
    </source>
</evidence>
<comment type="caution">
    <text evidence="1">The sequence shown here is derived from an EMBL/GenBank/DDBJ whole genome shotgun (WGS) entry which is preliminary data.</text>
</comment>
<dbReference type="Proteomes" id="UP000663823">
    <property type="component" value="Unassembled WGS sequence"/>
</dbReference>
<dbReference type="EMBL" id="CAJOAX010019313">
    <property type="protein sequence ID" value="CAF4187437.1"/>
    <property type="molecule type" value="Genomic_DNA"/>
</dbReference>